<reference evidence="9" key="1">
    <citation type="submission" date="2022-04" db="EMBL/GenBank/DDBJ databases">
        <title>Carnegiea gigantea Genome sequencing and assembly v2.</title>
        <authorList>
            <person name="Copetti D."/>
            <person name="Sanderson M.J."/>
            <person name="Burquez A."/>
            <person name="Wojciechowski M.F."/>
        </authorList>
    </citation>
    <scope>NUCLEOTIDE SEQUENCE</scope>
    <source>
        <strain evidence="9">SGP5-SGP5p</strain>
        <tissue evidence="9">Aerial part</tissue>
    </source>
</reference>
<dbReference type="PROSITE" id="PS50128">
    <property type="entry name" value="SURP"/>
    <property type="match status" value="2"/>
</dbReference>
<feature type="domain" description="SURP motif" evidence="8">
    <location>
        <begin position="153"/>
        <end position="195"/>
    </location>
</feature>
<proteinExistence type="predicted"/>
<organism evidence="9 10">
    <name type="scientific">Carnegiea gigantea</name>
    <dbReference type="NCBI Taxonomy" id="171969"/>
    <lineage>
        <taxon>Eukaryota</taxon>
        <taxon>Viridiplantae</taxon>
        <taxon>Streptophyta</taxon>
        <taxon>Embryophyta</taxon>
        <taxon>Tracheophyta</taxon>
        <taxon>Spermatophyta</taxon>
        <taxon>Magnoliopsida</taxon>
        <taxon>eudicotyledons</taxon>
        <taxon>Gunneridae</taxon>
        <taxon>Pentapetalae</taxon>
        <taxon>Caryophyllales</taxon>
        <taxon>Cactineae</taxon>
        <taxon>Cactaceae</taxon>
        <taxon>Cactoideae</taxon>
        <taxon>Echinocereeae</taxon>
        <taxon>Carnegiea</taxon>
    </lineage>
</organism>
<evidence type="ECO:0000256" key="2">
    <source>
        <dbReference type="ARBA" id="ARBA00022737"/>
    </source>
</evidence>
<protein>
    <recommendedName>
        <fullName evidence="8">SURP motif domain-containing protein</fullName>
    </recommendedName>
</protein>
<evidence type="ECO:0000256" key="7">
    <source>
        <dbReference type="SAM" id="MobiDB-lite"/>
    </source>
</evidence>
<evidence type="ECO:0000259" key="8">
    <source>
        <dbReference type="PROSITE" id="PS50128"/>
    </source>
</evidence>
<keyword evidence="10" id="KW-1185">Reference proteome</keyword>
<keyword evidence="4" id="KW-0805">Transcription regulation</keyword>
<evidence type="ECO:0000256" key="1">
    <source>
        <dbReference type="ARBA" id="ARBA00022664"/>
    </source>
</evidence>
<keyword evidence="5" id="KW-0804">Transcription</keyword>
<keyword evidence="3" id="KW-0694">RNA-binding</keyword>
<keyword evidence="1" id="KW-0507">mRNA processing</keyword>
<keyword evidence="6" id="KW-0508">mRNA splicing</keyword>
<dbReference type="FunFam" id="1.10.10.790:FF:000002">
    <property type="entry name" value="Splicing factor 3A subunit 1"/>
    <property type="match status" value="1"/>
</dbReference>
<feature type="domain" description="SURP motif" evidence="8">
    <location>
        <begin position="356"/>
        <end position="398"/>
    </location>
</feature>
<dbReference type="InterPro" id="IPR019147">
    <property type="entry name" value="SWAP_N_domain"/>
</dbReference>
<dbReference type="AlphaFoldDB" id="A0A9Q1JQI2"/>
<dbReference type="SMART" id="SM00648">
    <property type="entry name" value="SWAP"/>
    <property type="match status" value="2"/>
</dbReference>
<dbReference type="GO" id="GO:0003723">
    <property type="term" value="F:RNA binding"/>
    <property type="evidence" value="ECO:0007669"/>
    <property type="project" value="UniProtKB-KW"/>
</dbReference>
<evidence type="ECO:0000256" key="3">
    <source>
        <dbReference type="ARBA" id="ARBA00022884"/>
    </source>
</evidence>
<comment type="caution">
    <text evidence="9">The sequence shown here is derived from an EMBL/GenBank/DDBJ whole genome shotgun (WGS) entry which is preliminary data.</text>
</comment>
<feature type="compositionally biased region" description="Basic residues" evidence="7">
    <location>
        <begin position="734"/>
        <end position="750"/>
    </location>
</feature>
<dbReference type="Proteomes" id="UP001153076">
    <property type="component" value="Unassembled WGS sequence"/>
</dbReference>
<evidence type="ECO:0000313" key="10">
    <source>
        <dbReference type="Proteomes" id="UP001153076"/>
    </source>
</evidence>
<feature type="compositionally biased region" description="Low complexity" evidence="7">
    <location>
        <begin position="525"/>
        <end position="545"/>
    </location>
</feature>
<feature type="region of interest" description="Disordered" evidence="7">
    <location>
        <begin position="520"/>
        <end position="554"/>
    </location>
</feature>
<dbReference type="PANTHER" id="PTHR13161">
    <property type="entry name" value="SPLICING FACTOR SUPPRESSOR OF WHITE APRICOT"/>
    <property type="match status" value="1"/>
</dbReference>
<dbReference type="InterPro" id="IPR040397">
    <property type="entry name" value="SWAP"/>
</dbReference>
<sequence length="891" mass="99460">MDPELEVVGRHALLFDDDASAAFVNSNEALVEWNSLFIDRYDVRHLLSNPPSSFRRLHHASSHPPDSHLESELDLERYADLPSCSDQPEVETEMETRDAAGFHAVPFSYGNSADSMEQKNSELAVETSVFHPPFPVPESLLQNLPPTEKLHQIMARTAMFVSKHGGQSEIVLRVKQGDNPTFGFLMPHHHLHPYFRYLVDHPEFLKPDGDGKSLDLKNNDTHTSGALSLLGSFYGSGEDEDGAAEVPRESEQVGSAETSSAGGGMSKSHHSEQTAIVSQKDEIISSHPHSSKAKATALNKNRITSIKPALPYAVKKDGEVRGSTSRDIDQSKASGLFPISKAETLIVDPPSEVKRLVDRIVEIILKNGKDFEAVLVEQDKKHGKFPFLLPSNQHHAYYLKVLKKAQESRLSSKSFSSGKDGSSWHELDRRSASVKESDFPSSGTASHELPLEYDDDRKEKFKMVLGKSKKDLLDQHRKDAQQQPAVQVDAAAAAAILQAATKGIKKPYLDIFSKTSSNGANHGLSSEAGQASSSRQSSQLQNSAQKPQENGKPSVTVPVAKEIAKTAALAAASEADSSEAGLTREQKLKAERLRRAKMFAAMIKSGVTPLGKEPPRALSVDLPGSGISGSTTNPVNEGGKDREGSYIQAEGVTSDRIEKCKRNSSSDENELKSRKRRHYRSRKHDDSEGEGDEGKRGKDDDEEKEEEERRHSRKKHRSHHSSRHHRDRSEDRHRHGRKHSSKSKEKRLCHKHESSSQEDDDDYGHHHRHKHDVSSSEDEHRHYKRRHKHDSSEDERKHRKRRHKESQKAKQRHEGKSRKEEKSYSEEVELEEGEIRAKSSDQSLSTAGDRAYREASVEGSKSSNQEAWTPETTEVPDDLRAKIRAMLLATM</sequence>
<dbReference type="Gene3D" id="1.10.10.790">
    <property type="entry name" value="Surp module"/>
    <property type="match status" value="2"/>
</dbReference>
<dbReference type="Pfam" id="PF01805">
    <property type="entry name" value="Surp"/>
    <property type="match status" value="2"/>
</dbReference>
<dbReference type="SUPFAM" id="SSF109905">
    <property type="entry name" value="Surp module (SWAP domain)"/>
    <property type="match status" value="2"/>
</dbReference>
<dbReference type="EMBL" id="JAKOGI010000930">
    <property type="protein sequence ID" value="KAJ8429138.1"/>
    <property type="molecule type" value="Genomic_DNA"/>
</dbReference>
<dbReference type="SMART" id="SM01141">
    <property type="entry name" value="DRY_EERY"/>
    <property type="match status" value="1"/>
</dbReference>
<gene>
    <name evidence="9" type="ORF">Cgig2_016421</name>
</gene>
<feature type="compositionally biased region" description="Basic residues" evidence="7">
    <location>
        <begin position="711"/>
        <end position="726"/>
    </location>
</feature>
<evidence type="ECO:0000313" key="9">
    <source>
        <dbReference type="EMBL" id="KAJ8429138.1"/>
    </source>
</evidence>
<feature type="compositionally biased region" description="Basic residues" evidence="7">
    <location>
        <begin position="673"/>
        <end position="682"/>
    </location>
</feature>
<evidence type="ECO:0000256" key="6">
    <source>
        <dbReference type="ARBA" id="ARBA00023187"/>
    </source>
</evidence>
<accession>A0A9Q1JQI2</accession>
<feature type="compositionally biased region" description="Basic and acidic residues" evidence="7">
    <location>
        <begin position="806"/>
        <end position="825"/>
    </location>
</feature>
<name>A0A9Q1JQI2_9CARY</name>
<keyword evidence="2" id="KW-0677">Repeat</keyword>
<feature type="compositionally biased region" description="Polar residues" evidence="7">
    <location>
        <begin position="859"/>
        <end position="872"/>
    </location>
</feature>
<dbReference type="PANTHER" id="PTHR13161:SF15">
    <property type="entry name" value="SPLICING FACTOR, SUPPRESSOR OF WHITE-APRICOT HOMOLOG"/>
    <property type="match status" value="1"/>
</dbReference>
<evidence type="ECO:0000256" key="4">
    <source>
        <dbReference type="ARBA" id="ARBA00023015"/>
    </source>
</evidence>
<evidence type="ECO:0000256" key="5">
    <source>
        <dbReference type="ARBA" id="ARBA00023163"/>
    </source>
</evidence>
<dbReference type="InterPro" id="IPR035967">
    <property type="entry name" value="SWAP/Surp_sf"/>
</dbReference>
<dbReference type="OrthoDB" id="5836667at2759"/>
<feature type="compositionally biased region" description="Basic and acidic residues" evidence="7">
    <location>
        <begin position="653"/>
        <end position="672"/>
    </location>
</feature>
<feature type="compositionally biased region" description="Basic and acidic residues" evidence="7">
    <location>
        <begin position="422"/>
        <end position="438"/>
    </location>
</feature>
<dbReference type="GO" id="GO:0000395">
    <property type="term" value="P:mRNA 5'-splice site recognition"/>
    <property type="evidence" value="ECO:0007669"/>
    <property type="project" value="TreeGrafter"/>
</dbReference>
<feature type="region of interest" description="Disordered" evidence="7">
    <location>
        <begin position="412"/>
        <end position="451"/>
    </location>
</feature>
<dbReference type="InterPro" id="IPR000061">
    <property type="entry name" value="Surp"/>
</dbReference>
<feature type="region of interest" description="Disordered" evidence="7">
    <location>
        <begin position="237"/>
        <end position="277"/>
    </location>
</feature>
<feature type="compositionally biased region" description="Basic and acidic residues" evidence="7">
    <location>
        <begin position="772"/>
        <end position="781"/>
    </location>
</feature>
<feature type="region of interest" description="Disordered" evidence="7">
    <location>
        <begin position="607"/>
        <end position="878"/>
    </location>
</feature>
<feature type="compositionally biased region" description="Low complexity" evidence="7">
    <location>
        <begin position="412"/>
        <end position="421"/>
    </location>
</feature>
<dbReference type="Pfam" id="PF09750">
    <property type="entry name" value="DRY_EERY"/>
    <property type="match status" value="1"/>
</dbReference>